<evidence type="ECO:0000313" key="3">
    <source>
        <dbReference type="EMBL" id="CAF2097001.1"/>
    </source>
</evidence>
<dbReference type="Proteomes" id="UP001295469">
    <property type="component" value="Chromosome A05"/>
</dbReference>
<dbReference type="EMBL" id="HG994359">
    <property type="protein sequence ID" value="CAF2097001.1"/>
    <property type="molecule type" value="Genomic_DNA"/>
</dbReference>
<feature type="signal peptide" evidence="2">
    <location>
        <begin position="1"/>
        <end position="18"/>
    </location>
</feature>
<dbReference type="SMR" id="A0A816TI74"/>
<evidence type="ECO:0000256" key="2">
    <source>
        <dbReference type="SAM" id="SignalP"/>
    </source>
</evidence>
<evidence type="ECO:0000256" key="1">
    <source>
        <dbReference type="SAM" id="MobiDB-lite"/>
    </source>
</evidence>
<protein>
    <submittedName>
        <fullName evidence="3">(rape) hypothetical protein</fullName>
    </submittedName>
</protein>
<reference evidence="3" key="1">
    <citation type="submission" date="2021-01" db="EMBL/GenBank/DDBJ databases">
        <authorList>
            <consortium name="Genoscope - CEA"/>
            <person name="William W."/>
        </authorList>
    </citation>
    <scope>NUCLEOTIDE SEQUENCE</scope>
</reference>
<feature type="chain" id="PRO_5032652583" evidence="2">
    <location>
        <begin position="19"/>
        <end position="232"/>
    </location>
</feature>
<accession>A0A816TI74</accession>
<name>A0A816TI74_BRANA</name>
<keyword evidence="2" id="KW-0732">Signal</keyword>
<feature type="region of interest" description="Disordered" evidence="1">
    <location>
        <begin position="119"/>
        <end position="197"/>
    </location>
</feature>
<dbReference type="AlphaFoldDB" id="A0A816TI74"/>
<feature type="compositionally biased region" description="Basic and acidic residues" evidence="1">
    <location>
        <begin position="165"/>
        <end position="174"/>
    </location>
</feature>
<proteinExistence type="predicted"/>
<sequence>MLLGYLLLLVIRIGQDLTARGSKGKRDVLRKRSDIPCVATAGKRLRLVPSKNSRKSKKMKTTPGYSSRLGEELNLEDMSPMTILDGMESGTLASLAPVTKTIQAENVKVIGVDQIDQVSEASRSKKKNKPFSATNRTADRAAEGADQFDGAQSVGARNNQGEILETNRESPAKERQKKKRSVEKRQNKFSENGLREPVGMDKMIKSKSWSSLRRLRAPMTPLFIYIFVRYKK</sequence>
<organism evidence="3">
    <name type="scientific">Brassica napus</name>
    <name type="common">Rape</name>
    <dbReference type="NCBI Taxonomy" id="3708"/>
    <lineage>
        <taxon>Eukaryota</taxon>
        <taxon>Viridiplantae</taxon>
        <taxon>Streptophyta</taxon>
        <taxon>Embryophyta</taxon>
        <taxon>Tracheophyta</taxon>
        <taxon>Spermatophyta</taxon>
        <taxon>Magnoliopsida</taxon>
        <taxon>eudicotyledons</taxon>
        <taxon>Gunneridae</taxon>
        <taxon>Pentapetalae</taxon>
        <taxon>rosids</taxon>
        <taxon>malvids</taxon>
        <taxon>Brassicales</taxon>
        <taxon>Brassicaceae</taxon>
        <taxon>Brassiceae</taxon>
        <taxon>Brassica</taxon>
    </lineage>
</organism>
<gene>
    <name evidence="3" type="ORF">DARMORV10_A05P16780.1</name>
</gene>